<dbReference type="PANTHER" id="PTHR22953">
    <property type="entry name" value="ACID PHOSPHATASE RELATED"/>
    <property type="match status" value="1"/>
</dbReference>
<evidence type="ECO:0000259" key="2">
    <source>
        <dbReference type="Pfam" id="PF14008"/>
    </source>
</evidence>
<protein>
    <recommendedName>
        <fullName evidence="2">Purple acid phosphatase C-terminal domain-containing protein</fullName>
    </recommendedName>
</protein>
<name>A0ABR2DML7_9ROSI</name>
<organism evidence="3 4">
    <name type="scientific">Hibiscus sabdariffa</name>
    <name type="common">roselle</name>
    <dbReference type="NCBI Taxonomy" id="183260"/>
    <lineage>
        <taxon>Eukaryota</taxon>
        <taxon>Viridiplantae</taxon>
        <taxon>Streptophyta</taxon>
        <taxon>Embryophyta</taxon>
        <taxon>Tracheophyta</taxon>
        <taxon>Spermatophyta</taxon>
        <taxon>Magnoliopsida</taxon>
        <taxon>eudicotyledons</taxon>
        <taxon>Gunneridae</taxon>
        <taxon>Pentapetalae</taxon>
        <taxon>rosids</taxon>
        <taxon>malvids</taxon>
        <taxon>Malvales</taxon>
        <taxon>Malvaceae</taxon>
        <taxon>Malvoideae</taxon>
        <taxon>Hibiscus</taxon>
    </lineage>
</organism>
<evidence type="ECO:0000313" key="4">
    <source>
        <dbReference type="Proteomes" id="UP001472677"/>
    </source>
</evidence>
<comment type="caution">
    <text evidence="3">The sequence shown here is derived from an EMBL/GenBank/DDBJ whole genome shotgun (WGS) entry which is preliminary data.</text>
</comment>
<keyword evidence="1" id="KW-0732">Signal</keyword>
<dbReference type="SUPFAM" id="SSF56300">
    <property type="entry name" value="Metallo-dependent phosphatases"/>
    <property type="match status" value="1"/>
</dbReference>
<reference evidence="3 4" key="1">
    <citation type="journal article" date="2024" name="G3 (Bethesda)">
        <title>Genome assembly of Hibiscus sabdariffa L. provides insights into metabolisms of medicinal natural products.</title>
        <authorList>
            <person name="Kim T."/>
        </authorList>
    </citation>
    <scope>NUCLEOTIDE SEQUENCE [LARGE SCALE GENOMIC DNA]</scope>
    <source>
        <strain evidence="3">TK-2024</strain>
        <tissue evidence="3">Old leaves</tissue>
    </source>
</reference>
<proteinExistence type="predicted"/>
<feature type="domain" description="Purple acid phosphatase C-terminal" evidence="2">
    <location>
        <begin position="76"/>
        <end position="131"/>
    </location>
</feature>
<gene>
    <name evidence="3" type="ORF">V6N12_015256</name>
</gene>
<evidence type="ECO:0000256" key="1">
    <source>
        <dbReference type="ARBA" id="ARBA00022729"/>
    </source>
</evidence>
<evidence type="ECO:0000313" key="3">
    <source>
        <dbReference type="EMBL" id="KAK8542670.1"/>
    </source>
</evidence>
<dbReference type="EMBL" id="JBBPBM010000024">
    <property type="protein sequence ID" value="KAK8542670.1"/>
    <property type="molecule type" value="Genomic_DNA"/>
</dbReference>
<dbReference type="InterPro" id="IPR025733">
    <property type="entry name" value="PAPs_C"/>
</dbReference>
<keyword evidence="4" id="KW-1185">Reference proteome</keyword>
<dbReference type="PANTHER" id="PTHR22953:SF155">
    <property type="entry name" value="PURPLE ACID PHOSPHATASE 18"/>
    <property type="match status" value="1"/>
</dbReference>
<dbReference type="InterPro" id="IPR039331">
    <property type="entry name" value="PAPs-like"/>
</dbReference>
<dbReference type="Gene3D" id="3.60.21.10">
    <property type="match status" value="1"/>
</dbReference>
<sequence length="150" mass="16869">MVTQGNHEKEKIPFFTDAFASYNARWKMPFEESESTSNLKLQGGWDDGHGTTVLCSWCGFRSKRVNQGKSDPCGSVHITIGDGGNREGLAQNYVHPKPEWSMFCEASFCHGELKIVNSTHAFWSWHRNDDDGPVRSDQVWITVTSLIGSE</sequence>
<accession>A0ABR2DML7</accession>
<dbReference type="Proteomes" id="UP001472677">
    <property type="component" value="Unassembled WGS sequence"/>
</dbReference>
<dbReference type="Pfam" id="PF14008">
    <property type="entry name" value="Metallophos_C"/>
    <property type="match status" value="1"/>
</dbReference>
<dbReference type="InterPro" id="IPR029052">
    <property type="entry name" value="Metallo-depent_PP-like"/>
</dbReference>